<keyword evidence="1" id="KW-0732">Signal</keyword>
<protein>
    <submittedName>
        <fullName evidence="2">Uncharacterized protein</fullName>
    </submittedName>
</protein>
<sequence>MTSIACASSFFFFQTWAVGSHYTESLCRNIGTGSIRRAVPSPIKMRLRPVETNQRTDSRRLLSVSFAFESHSTSVKATAPDQPPPQTRYGFSASIQSLKLAPPARILLWKIREGPQKAPVTKTPNATLGFAATVLIVSYQSTLPQPNLWNFWNLDPSKQQLKLQVDGTGTSAAAALG</sequence>
<keyword evidence="3" id="KW-1185">Reference proteome</keyword>
<dbReference type="Proteomes" id="UP001433268">
    <property type="component" value="Unassembled WGS sequence"/>
</dbReference>
<evidence type="ECO:0000313" key="2">
    <source>
        <dbReference type="EMBL" id="KAK8094782.1"/>
    </source>
</evidence>
<evidence type="ECO:0000256" key="1">
    <source>
        <dbReference type="SAM" id="SignalP"/>
    </source>
</evidence>
<organism evidence="2 3">
    <name type="scientific">Apiospora hydei</name>
    <dbReference type="NCBI Taxonomy" id="1337664"/>
    <lineage>
        <taxon>Eukaryota</taxon>
        <taxon>Fungi</taxon>
        <taxon>Dikarya</taxon>
        <taxon>Ascomycota</taxon>
        <taxon>Pezizomycotina</taxon>
        <taxon>Sordariomycetes</taxon>
        <taxon>Xylariomycetidae</taxon>
        <taxon>Amphisphaeriales</taxon>
        <taxon>Apiosporaceae</taxon>
        <taxon>Apiospora</taxon>
    </lineage>
</organism>
<feature type="signal peptide" evidence="1">
    <location>
        <begin position="1"/>
        <end position="17"/>
    </location>
</feature>
<name>A0ABR1XDM5_9PEZI</name>
<accession>A0ABR1XDM5</accession>
<evidence type="ECO:0000313" key="3">
    <source>
        <dbReference type="Proteomes" id="UP001433268"/>
    </source>
</evidence>
<dbReference type="GeneID" id="92038842"/>
<dbReference type="RefSeq" id="XP_066675555.1">
    <property type="nucleotide sequence ID" value="XM_066805782.1"/>
</dbReference>
<comment type="caution">
    <text evidence="2">The sequence shown here is derived from an EMBL/GenBank/DDBJ whole genome shotgun (WGS) entry which is preliminary data.</text>
</comment>
<dbReference type="EMBL" id="JAQQWN010000002">
    <property type="protein sequence ID" value="KAK8094782.1"/>
    <property type="molecule type" value="Genomic_DNA"/>
</dbReference>
<proteinExistence type="predicted"/>
<feature type="chain" id="PRO_5046027006" evidence="1">
    <location>
        <begin position="18"/>
        <end position="177"/>
    </location>
</feature>
<gene>
    <name evidence="2" type="ORF">PG997_001467</name>
</gene>
<reference evidence="2 3" key="1">
    <citation type="submission" date="2023-01" db="EMBL/GenBank/DDBJ databases">
        <title>Analysis of 21 Apiospora genomes using comparative genomics revels a genus with tremendous synthesis potential of carbohydrate active enzymes and secondary metabolites.</title>
        <authorList>
            <person name="Sorensen T."/>
        </authorList>
    </citation>
    <scope>NUCLEOTIDE SEQUENCE [LARGE SCALE GENOMIC DNA]</scope>
    <source>
        <strain evidence="2 3">CBS 114990</strain>
    </source>
</reference>